<name>A0ABU3UJH3_9ACTN</name>
<protein>
    <submittedName>
        <fullName evidence="2">YrhB domain-containing protein</fullName>
    </submittedName>
</protein>
<evidence type="ECO:0000313" key="3">
    <source>
        <dbReference type="Proteomes" id="UP001257627"/>
    </source>
</evidence>
<sequence>MLSKSEAVELAAEFVRAMYPDKVASLVMLPDKCEEYGFGWAIRFDWKEHLETGNPVDAPFTSVVVVPHDGEAAHWPPTALPVAEYMRRREVGDWPSVDRRSGGY</sequence>
<reference evidence="2 3" key="1">
    <citation type="submission" date="2023-02" db="EMBL/GenBank/DDBJ databases">
        <authorList>
            <person name="Maleckis M."/>
        </authorList>
    </citation>
    <scope>NUCLEOTIDE SEQUENCE [LARGE SCALE GENOMIC DNA]</scope>
    <source>
        <strain evidence="2 3">P8-A2</strain>
    </source>
</reference>
<dbReference type="EMBL" id="JARAKF010000001">
    <property type="protein sequence ID" value="MDU8994061.1"/>
    <property type="molecule type" value="Genomic_DNA"/>
</dbReference>
<proteinExistence type="predicted"/>
<organism evidence="2 3">
    <name type="scientific">Streptomyces mirabilis</name>
    <dbReference type="NCBI Taxonomy" id="68239"/>
    <lineage>
        <taxon>Bacteria</taxon>
        <taxon>Bacillati</taxon>
        <taxon>Actinomycetota</taxon>
        <taxon>Actinomycetes</taxon>
        <taxon>Kitasatosporales</taxon>
        <taxon>Streptomycetaceae</taxon>
        <taxon>Streptomyces</taxon>
    </lineage>
</organism>
<evidence type="ECO:0000313" key="2">
    <source>
        <dbReference type="EMBL" id="MDU8994061.1"/>
    </source>
</evidence>
<keyword evidence="3" id="KW-1185">Reference proteome</keyword>
<dbReference type="InterPro" id="IPR029082">
    <property type="entry name" value="Imm35"/>
</dbReference>
<comment type="caution">
    <text evidence="2">The sequence shown here is derived from an EMBL/GenBank/DDBJ whole genome shotgun (WGS) entry which is preliminary data.</text>
</comment>
<feature type="domain" description="Immunity protein 35" evidence="1">
    <location>
        <begin position="6"/>
        <end position="82"/>
    </location>
</feature>
<dbReference type="Proteomes" id="UP001257627">
    <property type="component" value="Unassembled WGS sequence"/>
</dbReference>
<evidence type="ECO:0000259" key="1">
    <source>
        <dbReference type="Pfam" id="PF15567"/>
    </source>
</evidence>
<dbReference type="Pfam" id="PF15567">
    <property type="entry name" value="Imm35"/>
    <property type="match status" value="1"/>
</dbReference>
<gene>
    <name evidence="2" type="ORF">PU648_17340</name>
</gene>
<accession>A0ABU3UJH3</accession>
<dbReference type="RefSeq" id="WP_143628355.1">
    <property type="nucleotide sequence ID" value="NZ_JARAKF010000001.1"/>
</dbReference>